<name>A0A9P3YU88_CLODI</name>
<evidence type="ECO:0000313" key="2">
    <source>
        <dbReference type="Proteomes" id="UP000879542"/>
    </source>
</evidence>
<accession>A0A9P3YU88</accession>
<dbReference type="Gene3D" id="3.40.1440.10">
    <property type="entry name" value="GIY-YIG endonuclease"/>
    <property type="match status" value="1"/>
</dbReference>
<organism evidence="1 2">
    <name type="scientific">Clostridioides difficile</name>
    <name type="common">Peptoclostridium difficile</name>
    <dbReference type="NCBI Taxonomy" id="1496"/>
    <lineage>
        <taxon>Bacteria</taxon>
        <taxon>Bacillati</taxon>
        <taxon>Bacillota</taxon>
        <taxon>Clostridia</taxon>
        <taxon>Peptostreptococcales</taxon>
        <taxon>Peptostreptococcaceae</taxon>
        <taxon>Clostridioides</taxon>
    </lineage>
</organism>
<dbReference type="AlphaFoldDB" id="A0A9P3YU88"/>
<dbReference type="SUPFAM" id="SSF82771">
    <property type="entry name" value="GIY-YIG endonuclease"/>
    <property type="match status" value="1"/>
</dbReference>
<dbReference type="InterPro" id="IPR000305">
    <property type="entry name" value="GIY-YIG_endonuc"/>
</dbReference>
<dbReference type="RefSeq" id="WP_022616547.1">
    <property type="nucleotide sequence ID" value="NZ_BIMY01000032.1"/>
</dbReference>
<protein>
    <submittedName>
        <fullName evidence="1">GIY-YIG nuclease family protein</fullName>
    </submittedName>
</protein>
<proteinExistence type="predicted"/>
<sequence>MYYVYKYINQDTEECLYVGKTENICDRHASHLSNKKENWCNKNLRLEYMELDNKYTMDFYEIYLINKLEPKFNITGKGEMDIAKTSFSYNGQWVIYLERDLMSSLASKRYGINYEVNAKMLGIMRKLKKISSNEEIFIGNENIKIRYSFEITLEGIELEPCIMSVAYKTLKESVVGTAISVKREYISENVCLIIDSIFLNEIMKDPLMSKSDIKDLNSQVNDILKIIGVDCEWDKLSDYCNANS</sequence>
<evidence type="ECO:0000313" key="1">
    <source>
        <dbReference type="EMBL" id="HBH2621723.1"/>
    </source>
</evidence>
<reference evidence="1" key="2">
    <citation type="submission" date="2021-06" db="EMBL/GenBank/DDBJ databases">
        <authorList>
            <consortium name="NCBI Pathogen Detection Project"/>
        </authorList>
    </citation>
    <scope>NUCLEOTIDE SEQUENCE</scope>
    <source>
        <strain evidence="1">Clostridioides</strain>
    </source>
</reference>
<dbReference type="InterPro" id="IPR035901">
    <property type="entry name" value="GIY-YIG_endonuc_sf"/>
</dbReference>
<dbReference type="PROSITE" id="PS50164">
    <property type="entry name" value="GIY_YIG"/>
    <property type="match status" value="1"/>
</dbReference>
<comment type="caution">
    <text evidence="1">The sequence shown here is derived from an EMBL/GenBank/DDBJ whole genome shotgun (WGS) entry which is preliminary data.</text>
</comment>
<reference evidence="1" key="1">
    <citation type="journal article" date="2018" name="Genome Biol.">
        <title>SKESA: strategic k-mer extension for scrupulous assemblies.</title>
        <authorList>
            <person name="Souvorov A."/>
            <person name="Agarwala R."/>
            <person name="Lipman D.J."/>
        </authorList>
    </citation>
    <scope>NUCLEOTIDE SEQUENCE</scope>
    <source>
        <strain evidence="1">Clostridioides</strain>
    </source>
</reference>
<dbReference type="EMBL" id="DAEQIJ010000026">
    <property type="protein sequence ID" value="HBH2621723.1"/>
    <property type="molecule type" value="Genomic_DNA"/>
</dbReference>
<gene>
    <name evidence="1" type="ORF">KRQ00_003532</name>
</gene>
<dbReference type="Proteomes" id="UP000879542">
    <property type="component" value="Unassembled WGS sequence"/>
</dbReference>